<feature type="binding site" evidence="7">
    <location>
        <position position="308"/>
    </location>
    <ligand>
        <name>[4Fe-4S] cluster</name>
        <dbReference type="ChEBI" id="CHEBI:49883"/>
    </ligand>
</feature>
<dbReference type="SUPFAM" id="SSF51717">
    <property type="entry name" value="Dihydropteroate synthetase-like"/>
    <property type="match status" value="1"/>
</dbReference>
<feature type="domain" description="IspG C-terminal" evidence="9">
    <location>
        <begin position="268"/>
        <end position="357"/>
    </location>
</feature>
<comment type="function">
    <text evidence="7">Converts 2C-methyl-D-erythritol 2,4-cyclodiphosphate (ME-2,4cPP) into 1-hydroxy-2-methyl-2-(E)-butenyl 4-diphosphate.</text>
</comment>
<protein>
    <recommendedName>
        <fullName evidence="7">4-hydroxy-3-methylbut-2-en-1-yl diphosphate synthase (flavodoxin)</fullName>
        <ecNumber evidence="7">1.17.7.3</ecNumber>
    </recommendedName>
    <alternativeName>
        <fullName evidence="7">1-hydroxy-2-methyl-2-(E)-butenyl 4-diphosphate synthase</fullName>
    </alternativeName>
</protein>
<dbReference type="PIRSF" id="PIRSF004640">
    <property type="entry name" value="IspG"/>
    <property type="match status" value="1"/>
</dbReference>
<dbReference type="InterPro" id="IPR016425">
    <property type="entry name" value="IspG_bac"/>
</dbReference>
<dbReference type="InterPro" id="IPR004588">
    <property type="entry name" value="IspG_bac-typ"/>
</dbReference>
<keyword evidence="3 7" id="KW-0560">Oxidoreductase</keyword>
<dbReference type="Pfam" id="PF04551">
    <property type="entry name" value="GcpE"/>
    <property type="match status" value="1"/>
</dbReference>
<evidence type="ECO:0000259" key="9">
    <source>
        <dbReference type="Pfam" id="PF26540"/>
    </source>
</evidence>
<dbReference type="AlphaFoldDB" id="A0A510HHX4"/>
<name>A0A510HHX4_9ACTN</name>
<evidence type="ECO:0000256" key="7">
    <source>
        <dbReference type="HAMAP-Rule" id="MF_00159"/>
    </source>
</evidence>
<evidence type="ECO:0000313" key="10">
    <source>
        <dbReference type="EMBL" id="BBL78865.1"/>
    </source>
</evidence>
<organism evidence="10 11">
    <name type="scientific">Rubrobacter xylanophilus</name>
    <dbReference type="NCBI Taxonomy" id="49319"/>
    <lineage>
        <taxon>Bacteria</taxon>
        <taxon>Bacillati</taxon>
        <taxon>Actinomycetota</taxon>
        <taxon>Rubrobacteria</taxon>
        <taxon>Rubrobacterales</taxon>
        <taxon>Rubrobacteraceae</taxon>
        <taxon>Rubrobacter</taxon>
    </lineage>
</organism>
<dbReference type="InterPro" id="IPR045854">
    <property type="entry name" value="NO2/SO3_Rdtase_4Fe4S_sf"/>
</dbReference>
<dbReference type="GO" id="GO:0005506">
    <property type="term" value="F:iron ion binding"/>
    <property type="evidence" value="ECO:0007669"/>
    <property type="project" value="InterPro"/>
</dbReference>
<dbReference type="FunFam" id="3.20.20.20:FF:000001">
    <property type="entry name" value="4-hydroxy-3-methylbut-2-en-1-yl diphosphate synthase (flavodoxin)"/>
    <property type="match status" value="1"/>
</dbReference>
<dbReference type="Gene3D" id="3.20.20.20">
    <property type="entry name" value="Dihydropteroate synthase-like"/>
    <property type="match status" value="1"/>
</dbReference>
<dbReference type="Proteomes" id="UP000318065">
    <property type="component" value="Chromosome"/>
</dbReference>
<dbReference type="PANTHER" id="PTHR30454">
    <property type="entry name" value="4-HYDROXY-3-METHYLBUT-2-EN-1-YL DIPHOSPHATE SYNTHASE"/>
    <property type="match status" value="1"/>
</dbReference>
<dbReference type="GO" id="GO:0016114">
    <property type="term" value="P:terpenoid biosynthetic process"/>
    <property type="evidence" value="ECO:0007669"/>
    <property type="project" value="InterPro"/>
</dbReference>
<evidence type="ECO:0000256" key="2">
    <source>
        <dbReference type="ARBA" id="ARBA00022723"/>
    </source>
</evidence>
<keyword evidence="4 7" id="KW-0408">Iron</keyword>
<proteinExistence type="inferred from homology"/>
<evidence type="ECO:0000256" key="1">
    <source>
        <dbReference type="ARBA" id="ARBA00022485"/>
    </source>
</evidence>
<comment type="pathway">
    <text evidence="7">Isoprenoid biosynthesis; isopentenyl diphosphate biosynthesis via DXP pathway; isopentenyl diphosphate from 1-deoxy-D-xylulose 5-phosphate: step 5/6.</text>
</comment>
<keyword evidence="5 7" id="KW-0411">Iron-sulfur</keyword>
<feature type="binding site" evidence="7">
    <location>
        <position position="272"/>
    </location>
    <ligand>
        <name>[4Fe-4S] cluster</name>
        <dbReference type="ChEBI" id="CHEBI:49883"/>
    </ligand>
</feature>
<keyword evidence="11" id="KW-1185">Reference proteome</keyword>
<dbReference type="GO" id="GO:0141197">
    <property type="term" value="F:4-hydroxy-3-methylbut-2-enyl-diphosphate synthase activity (flavodoxin)"/>
    <property type="evidence" value="ECO:0007669"/>
    <property type="project" value="UniProtKB-EC"/>
</dbReference>
<dbReference type="InterPro" id="IPR011005">
    <property type="entry name" value="Dihydropteroate_synth-like_sf"/>
</dbReference>
<dbReference type="Gene3D" id="3.30.413.10">
    <property type="entry name" value="Sulfite Reductase Hemoprotein, domain 1"/>
    <property type="match status" value="1"/>
</dbReference>
<feature type="binding site" evidence="7">
    <location>
        <position position="315"/>
    </location>
    <ligand>
        <name>[4Fe-4S] cluster</name>
        <dbReference type="ChEBI" id="CHEBI:49883"/>
    </ligand>
</feature>
<dbReference type="GO" id="GO:0046429">
    <property type="term" value="F:4-hydroxy-3-methylbut-2-en-1-yl diphosphate synthase activity (ferredoxin)"/>
    <property type="evidence" value="ECO:0007669"/>
    <property type="project" value="UniProtKB-UniRule"/>
</dbReference>
<dbReference type="HAMAP" id="MF_00159">
    <property type="entry name" value="IspG"/>
    <property type="match status" value="1"/>
</dbReference>
<comment type="cofactor">
    <cofactor evidence="7">
        <name>[4Fe-4S] cluster</name>
        <dbReference type="ChEBI" id="CHEBI:49883"/>
    </cofactor>
    <text evidence="7">Binds 1 [4Fe-4S] cluster.</text>
</comment>
<dbReference type="EMBL" id="AP019791">
    <property type="protein sequence ID" value="BBL78865.1"/>
    <property type="molecule type" value="Genomic_DNA"/>
</dbReference>
<comment type="similarity">
    <text evidence="7">Belongs to the IspG family.</text>
</comment>
<dbReference type="EC" id="1.17.7.3" evidence="7"/>
<keyword evidence="2 7" id="KW-0479">Metal-binding</keyword>
<sequence length="361" mass="38904">MGSEMTETAVKERPVTSRQIMVGDVPVGGGAPIVVQTMTNTPTHDVEATVQQIYDLSAAGAELVRVSVNGSKALKGFREIVPRSPVPLIADIHFDYRMALGAADAGAACVRINPGNIGSDDRFRKVIEKCQEKGIAMRIGVNSGSVEKRFWHLPKAEALVASALHKVQIAEEMGFYNFKVSLKASHVPVMVEANKKFREHSDAPLHLGVTEAGTKLPGAIKSAAALGQLLPYGIGDTIRISLAEDPLEELPVAYQILSALELRHRGPNVIACPSCARTLGFDVIGMAAKVEERLRSYEDHFTVAVMGCVVNGPGEARDADYGVAGGKDDGVIFAKGRPLRKVHRDEIFDALFEEIEKDGRK</sequence>
<dbReference type="InterPro" id="IPR058579">
    <property type="entry name" value="IspG_C"/>
</dbReference>
<evidence type="ECO:0000259" key="8">
    <source>
        <dbReference type="Pfam" id="PF04551"/>
    </source>
</evidence>
<evidence type="ECO:0000256" key="4">
    <source>
        <dbReference type="ARBA" id="ARBA00023004"/>
    </source>
</evidence>
<dbReference type="PANTHER" id="PTHR30454:SF0">
    <property type="entry name" value="4-HYDROXY-3-METHYLBUT-2-EN-1-YL DIPHOSPHATE SYNTHASE (FERREDOXIN), CHLOROPLASTIC"/>
    <property type="match status" value="1"/>
</dbReference>
<keyword evidence="6 7" id="KW-0414">Isoprene biosynthesis</keyword>
<feature type="binding site" evidence="7">
    <location>
        <position position="275"/>
    </location>
    <ligand>
        <name>[4Fe-4S] cluster</name>
        <dbReference type="ChEBI" id="CHEBI:49883"/>
    </ligand>
</feature>
<dbReference type="SUPFAM" id="SSF56014">
    <property type="entry name" value="Nitrite and sulphite reductase 4Fe-4S domain-like"/>
    <property type="match status" value="1"/>
</dbReference>
<dbReference type="NCBIfam" id="NF001540">
    <property type="entry name" value="PRK00366.1"/>
    <property type="match status" value="1"/>
</dbReference>
<dbReference type="NCBIfam" id="TIGR00612">
    <property type="entry name" value="ispG_gcpE"/>
    <property type="match status" value="1"/>
</dbReference>
<feature type="domain" description="IspG TIM-barrel" evidence="8">
    <location>
        <begin position="17"/>
        <end position="254"/>
    </location>
</feature>
<comment type="catalytic activity">
    <reaction evidence="7">
        <text>(2E)-4-hydroxy-3-methylbut-2-enyl diphosphate + oxidized [flavodoxin] + H2O + 2 H(+) = 2-C-methyl-D-erythritol 2,4-cyclic diphosphate + reduced [flavodoxin]</text>
        <dbReference type="Rhea" id="RHEA:43604"/>
        <dbReference type="Rhea" id="RHEA-COMP:10622"/>
        <dbReference type="Rhea" id="RHEA-COMP:10623"/>
        <dbReference type="ChEBI" id="CHEBI:15377"/>
        <dbReference type="ChEBI" id="CHEBI:15378"/>
        <dbReference type="ChEBI" id="CHEBI:57618"/>
        <dbReference type="ChEBI" id="CHEBI:58210"/>
        <dbReference type="ChEBI" id="CHEBI:58483"/>
        <dbReference type="ChEBI" id="CHEBI:128753"/>
        <dbReference type="EC" id="1.17.7.3"/>
    </reaction>
</comment>
<evidence type="ECO:0000313" key="11">
    <source>
        <dbReference type="Proteomes" id="UP000318065"/>
    </source>
</evidence>
<evidence type="ECO:0000256" key="6">
    <source>
        <dbReference type="ARBA" id="ARBA00023229"/>
    </source>
</evidence>
<accession>A0A510HHX4</accession>
<dbReference type="Pfam" id="PF26540">
    <property type="entry name" value="GcpE_C"/>
    <property type="match status" value="1"/>
</dbReference>
<dbReference type="UniPathway" id="UPA00056">
    <property type="reaction ID" value="UER00096"/>
</dbReference>
<evidence type="ECO:0000256" key="3">
    <source>
        <dbReference type="ARBA" id="ARBA00023002"/>
    </source>
</evidence>
<gene>
    <name evidence="7 10" type="primary">ispG</name>
    <name evidence="10" type="ORF">RxyAA322_07190</name>
</gene>
<keyword evidence="1 7" id="KW-0004">4Fe-4S</keyword>
<dbReference type="InterPro" id="IPR058578">
    <property type="entry name" value="IspG_TIM"/>
</dbReference>
<evidence type="ECO:0000256" key="5">
    <source>
        <dbReference type="ARBA" id="ARBA00023014"/>
    </source>
</evidence>
<dbReference type="GO" id="GO:0051539">
    <property type="term" value="F:4 iron, 4 sulfur cluster binding"/>
    <property type="evidence" value="ECO:0007669"/>
    <property type="project" value="UniProtKB-UniRule"/>
</dbReference>
<reference evidence="10" key="1">
    <citation type="journal article" date="2019" name="Microbiol. Resour. Announc.">
        <title>Complete Genome Sequence of Rubrobacter xylanophilus Strain AA3-22, Isolated from Arima Onsen in Japan.</title>
        <authorList>
            <person name="Tomariguchi N."/>
            <person name="Miyazaki K."/>
        </authorList>
    </citation>
    <scope>NUCLEOTIDE SEQUENCE [LARGE SCALE GENOMIC DNA]</scope>
    <source>
        <strain evidence="10">AA3-22</strain>
    </source>
</reference>
<dbReference type="GO" id="GO:0019288">
    <property type="term" value="P:isopentenyl diphosphate biosynthetic process, methylerythritol 4-phosphate pathway"/>
    <property type="evidence" value="ECO:0007669"/>
    <property type="project" value="UniProtKB-UniRule"/>
</dbReference>